<dbReference type="PANTHER" id="PTHR23028">
    <property type="entry name" value="ACETYLTRANSFERASE"/>
    <property type="match status" value="1"/>
</dbReference>
<dbReference type="InterPro" id="IPR002656">
    <property type="entry name" value="Acyl_transf_3_dom"/>
</dbReference>
<evidence type="ECO:0000313" key="5">
    <source>
        <dbReference type="Proteomes" id="UP000070434"/>
    </source>
</evidence>
<dbReference type="EMBL" id="LNJP01000004">
    <property type="protein sequence ID" value="KWZ29982.1"/>
    <property type="molecule type" value="Genomic_DNA"/>
</dbReference>
<dbReference type="Proteomes" id="UP000070434">
    <property type="component" value="Unassembled WGS sequence"/>
</dbReference>
<dbReference type="GO" id="GO:0000271">
    <property type="term" value="P:polysaccharide biosynthetic process"/>
    <property type="evidence" value="ECO:0007669"/>
    <property type="project" value="TreeGrafter"/>
</dbReference>
<dbReference type="Pfam" id="PF01757">
    <property type="entry name" value="Acyl_transf_3"/>
    <property type="match status" value="1"/>
</dbReference>
<organism evidence="4 5">
    <name type="scientific">Burkholderia anthina</name>
    <dbReference type="NCBI Taxonomy" id="179879"/>
    <lineage>
        <taxon>Bacteria</taxon>
        <taxon>Pseudomonadati</taxon>
        <taxon>Pseudomonadota</taxon>
        <taxon>Betaproteobacteria</taxon>
        <taxon>Burkholderiales</taxon>
        <taxon>Burkholderiaceae</taxon>
        <taxon>Burkholderia</taxon>
        <taxon>Burkholderia cepacia complex</taxon>
    </lineage>
</organism>
<keyword evidence="2" id="KW-0472">Membrane</keyword>
<gene>
    <name evidence="4" type="ORF">WS64_31440</name>
</gene>
<feature type="transmembrane region" description="Helical" evidence="2">
    <location>
        <begin position="357"/>
        <end position="379"/>
    </location>
</feature>
<dbReference type="InterPro" id="IPR050879">
    <property type="entry name" value="Acyltransferase_3"/>
</dbReference>
<proteinExistence type="predicted"/>
<evidence type="ECO:0000256" key="2">
    <source>
        <dbReference type="SAM" id="Phobius"/>
    </source>
</evidence>
<reference evidence="4 5" key="1">
    <citation type="submission" date="2015-11" db="EMBL/GenBank/DDBJ databases">
        <authorList>
            <person name="Sahl J."/>
            <person name="Wagner D."/>
            <person name="Keim P."/>
        </authorList>
    </citation>
    <scope>NUCLEOTIDE SEQUENCE [LARGE SCALE GENOMIC DNA]</scope>
    <source>
        <strain evidence="4 5">AZ-4-2-10-S1-D7</strain>
    </source>
</reference>
<accession>A0AAW3PQE5</accession>
<keyword evidence="2" id="KW-1133">Transmembrane helix</keyword>
<dbReference type="GO" id="GO:0016020">
    <property type="term" value="C:membrane"/>
    <property type="evidence" value="ECO:0007669"/>
    <property type="project" value="TreeGrafter"/>
</dbReference>
<evidence type="ECO:0000259" key="3">
    <source>
        <dbReference type="Pfam" id="PF01757"/>
    </source>
</evidence>
<evidence type="ECO:0000313" key="4">
    <source>
        <dbReference type="EMBL" id="KWZ29982.1"/>
    </source>
</evidence>
<keyword evidence="2" id="KW-0812">Transmembrane</keyword>
<evidence type="ECO:0000256" key="1">
    <source>
        <dbReference type="SAM" id="MobiDB-lite"/>
    </source>
</evidence>
<keyword evidence="4" id="KW-0808">Transferase</keyword>
<feature type="transmembrane region" description="Helical" evidence="2">
    <location>
        <begin position="20"/>
        <end position="39"/>
    </location>
</feature>
<feature type="transmembrane region" description="Helical" evidence="2">
    <location>
        <begin position="292"/>
        <end position="312"/>
    </location>
</feature>
<dbReference type="RefSeq" id="WP_060968875.1">
    <property type="nucleotide sequence ID" value="NZ_LNJP01000004.1"/>
</dbReference>
<dbReference type="AlphaFoldDB" id="A0AAW3PQE5"/>
<protein>
    <submittedName>
        <fullName evidence="4">Acyltransferase</fullName>
    </submittedName>
</protein>
<feature type="transmembrane region" description="Helical" evidence="2">
    <location>
        <begin position="319"/>
        <end position="342"/>
    </location>
</feature>
<feature type="transmembrane region" description="Helical" evidence="2">
    <location>
        <begin position="222"/>
        <end position="247"/>
    </location>
</feature>
<feature type="region of interest" description="Disordered" evidence="1">
    <location>
        <begin position="395"/>
        <end position="425"/>
    </location>
</feature>
<comment type="caution">
    <text evidence="4">The sequence shown here is derived from an EMBL/GenBank/DDBJ whole genome shotgun (WGS) entry which is preliminary data.</text>
</comment>
<feature type="compositionally biased region" description="Basic and acidic residues" evidence="1">
    <location>
        <begin position="407"/>
        <end position="416"/>
    </location>
</feature>
<feature type="transmembrane region" description="Helical" evidence="2">
    <location>
        <begin position="91"/>
        <end position="112"/>
    </location>
</feature>
<sequence length="425" mass="47076">MDLVTPTLETLFSPTPDKLYFPACLAAVAIIAWLVARHVPFYRSAVDKSLSMRYRNLDGFRGILATSVVFHHFACNQALLSTGVWGAGTEFLRNLGTIPVAMFFMVTGLLFWERACRGTLDVRTFFVGRVRRLAPLYLFYAAVIVACTLYWFPRNAVGAPTQLLADLLKTVSLGWFGAFPINGAERTPYLSGVWWTLAYEWRFYVAVPFLAWFVATRAWRKLLALAIVTACAALYGPPGGMALLFAFGAVAYEVSRHPAIRARLATKPAATVALLILATSPSPAERYSIEGALPLLPVFLCIASGNTFYGVLKTRPLALLGTTSFSIYMIHMVIVYMIIHAFNKFVFPINSAGDSGIWALAFACALIAVLCALLTYRYVEHPFIATRNDARPARRAPERTRVRRVEHRSSDEEHVVDAVGETASR</sequence>
<feature type="domain" description="Acyltransferase 3" evidence="3">
    <location>
        <begin position="56"/>
        <end position="376"/>
    </location>
</feature>
<feature type="transmembrane region" description="Helical" evidence="2">
    <location>
        <begin position="193"/>
        <end position="215"/>
    </location>
</feature>
<name>A0AAW3PQE5_9BURK</name>
<feature type="transmembrane region" description="Helical" evidence="2">
    <location>
        <begin position="60"/>
        <end position="79"/>
    </location>
</feature>
<feature type="transmembrane region" description="Helical" evidence="2">
    <location>
        <begin position="133"/>
        <end position="152"/>
    </location>
</feature>
<keyword evidence="4" id="KW-0012">Acyltransferase</keyword>
<dbReference type="PANTHER" id="PTHR23028:SF53">
    <property type="entry name" value="ACYL_TRANSF_3 DOMAIN-CONTAINING PROTEIN"/>
    <property type="match status" value="1"/>
</dbReference>
<dbReference type="GO" id="GO:0016747">
    <property type="term" value="F:acyltransferase activity, transferring groups other than amino-acyl groups"/>
    <property type="evidence" value="ECO:0007669"/>
    <property type="project" value="InterPro"/>
</dbReference>